<name>A0ACD4UHL6_9CAUD</name>
<gene>
    <name evidence="1" type="primary">87</name>
    <name evidence="1" type="ORF">SEA_REYNAULD_87</name>
</gene>
<reference evidence="1" key="1">
    <citation type="submission" date="2023-06" db="EMBL/GenBank/DDBJ databases">
        <authorList>
            <person name="DeJong R.J."/>
            <person name="Yoon E."/>
            <person name="Radersma M."/>
            <person name="Veenstra M."/>
            <person name="Churu J."/>
            <person name="Moleakunnel K."/>
            <person name="Weaver G."/>
            <person name="Hill E."/>
            <person name="Janvier A."/>
            <person name="Harlow L."/>
            <person name="Kramer C."/>
            <person name="Seinen K."/>
            <person name="Chen A."/>
            <person name="Minasian M."/>
            <person name="Doorn S."/>
            <person name="Dole C."/>
            <person name="Ramsey F."/>
            <person name="Nieze J."/>
            <person name="Baker A."/>
            <person name="Swierenga S."/>
            <person name="White A."/>
            <person name="Howland A."/>
            <person name="Ko C."/>
            <person name="Russell D.A."/>
            <person name="Jacobs-Sera D."/>
            <person name="Hatfull G.F."/>
        </authorList>
    </citation>
    <scope>NUCLEOTIDE SEQUENCE</scope>
</reference>
<accession>A0ACD4UHL6</accession>
<proteinExistence type="predicted"/>
<evidence type="ECO:0000313" key="1">
    <source>
        <dbReference type="EMBL" id="WKW85539.1"/>
    </source>
</evidence>
<organism evidence="1 2">
    <name type="scientific">Rhodococcus phage Reynauld</name>
    <dbReference type="NCBI Taxonomy" id="3062845"/>
    <lineage>
        <taxon>Viruses</taxon>
        <taxon>Duplodnaviria</taxon>
        <taxon>Heunggongvirae</taxon>
        <taxon>Uroviricota</taxon>
        <taxon>Caudoviricetes</taxon>
        <taxon>Caudoviricetes incertae sedis</taxon>
        <taxon>Reynauldvirus</taxon>
        <taxon>Reynauldvirus reynauld</taxon>
    </lineage>
</organism>
<protein>
    <submittedName>
        <fullName evidence="1">Uncharacterized protein</fullName>
    </submittedName>
</protein>
<sequence length="260" mass="27434">MTAPTDQATGSVTTVDVLSAFKDLIADAIVEAPDCSDEQKNSVYEEYVGLDRNAKTTARTFVESEIRDAVRERKFPEAQVLSDLRDGMVSAAKSAAASTPRKRNRNRTEETVATILPIQLGYSLAMIAAQEEAGLDPNWQEQIAAGATPEAQERAQQYRNWLLNNQSGEEPEANEAEKAGARISLGRAAKGQGRRKTAKGGKPAVSNDDVAEFNQSLEETVPAAATAPAEAVAPEPTAPVAAAPAQVPASAPAGLAEFSG</sequence>
<dbReference type="Proteomes" id="UP001654496">
    <property type="component" value="Segment"/>
</dbReference>
<keyword evidence="2" id="KW-1185">Reference proteome</keyword>
<evidence type="ECO:0000313" key="2">
    <source>
        <dbReference type="Proteomes" id="UP001654496"/>
    </source>
</evidence>
<dbReference type="EMBL" id="OR159659">
    <property type="protein sequence ID" value="WKW85539.1"/>
    <property type="molecule type" value="Genomic_DNA"/>
</dbReference>